<dbReference type="AlphaFoldDB" id="A0AAV4STK0"/>
<dbReference type="Proteomes" id="UP001054945">
    <property type="component" value="Unassembled WGS sequence"/>
</dbReference>
<accession>A0AAV4STK0</accession>
<gene>
    <name evidence="1" type="ORF">CEXT_532221</name>
</gene>
<reference evidence="1 2" key="1">
    <citation type="submission" date="2021-06" db="EMBL/GenBank/DDBJ databases">
        <title>Caerostris extrusa draft genome.</title>
        <authorList>
            <person name="Kono N."/>
            <person name="Arakawa K."/>
        </authorList>
    </citation>
    <scope>NUCLEOTIDE SEQUENCE [LARGE SCALE GENOMIC DNA]</scope>
</reference>
<keyword evidence="2" id="KW-1185">Reference proteome</keyword>
<organism evidence="1 2">
    <name type="scientific">Caerostris extrusa</name>
    <name type="common">Bark spider</name>
    <name type="synonym">Caerostris bankana</name>
    <dbReference type="NCBI Taxonomy" id="172846"/>
    <lineage>
        <taxon>Eukaryota</taxon>
        <taxon>Metazoa</taxon>
        <taxon>Ecdysozoa</taxon>
        <taxon>Arthropoda</taxon>
        <taxon>Chelicerata</taxon>
        <taxon>Arachnida</taxon>
        <taxon>Araneae</taxon>
        <taxon>Araneomorphae</taxon>
        <taxon>Entelegynae</taxon>
        <taxon>Araneoidea</taxon>
        <taxon>Araneidae</taxon>
        <taxon>Caerostris</taxon>
    </lineage>
</organism>
<comment type="caution">
    <text evidence="1">The sequence shown here is derived from an EMBL/GenBank/DDBJ whole genome shotgun (WGS) entry which is preliminary data.</text>
</comment>
<sequence length="86" mass="9968">MPNGMCLLRFRISPISNLDPRFLRDHGKHNAYKFIVPISRHRHRQGEATAVRFHVTVLSLDTIDEGSMINSVKNLLQSERVAMRNR</sequence>
<evidence type="ECO:0000313" key="2">
    <source>
        <dbReference type="Proteomes" id="UP001054945"/>
    </source>
</evidence>
<name>A0AAV4STK0_CAEEX</name>
<evidence type="ECO:0000313" key="1">
    <source>
        <dbReference type="EMBL" id="GIY37748.1"/>
    </source>
</evidence>
<protein>
    <submittedName>
        <fullName evidence="1">Uncharacterized protein</fullName>
    </submittedName>
</protein>
<dbReference type="EMBL" id="BPLR01010213">
    <property type="protein sequence ID" value="GIY37748.1"/>
    <property type="molecule type" value="Genomic_DNA"/>
</dbReference>
<proteinExistence type="predicted"/>